<reference evidence="1 5" key="1">
    <citation type="journal article" date="2019" name="Nat. Med.">
        <title>A library of human gut bacterial isolates paired with longitudinal multiomics data enables mechanistic microbiome research.</title>
        <authorList>
            <person name="Poyet M."/>
            <person name="Groussin M."/>
            <person name="Gibbons S.M."/>
            <person name="Avila-Pacheco J."/>
            <person name="Jiang X."/>
            <person name="Kearney S.M."/>
            <person name="Perrotta A.R."/>
            <person name="Berdy B."/>
            <person name="Zhao S."/>
            <person name="Lieberman T.D."/>
            <person name="Swanson P.K."/>
            <person name="Smith M."/>
            <person name="Roesemann S."/>
            <person name="Alexander J.E."/>
            <person name="Rich S.A."/>
            <person name="Livny J."/>
            <person name="Vlamakis H."/>
            <person name="Clish C."/>
            <person name="Bullock K."/>
            <person name="Deik A."/>
            <person name="Scott J."/>
            <person name="Pierce K.A."/>
            <person name="Xavier R.J."/>
            <person name="Alm E.J."/>
        </authorList>
    </citation>
    <scope>NUCLEOTIDE SEQUENCE [LARGE SCALE GENOMIC DNA]</scope>
    <source>
        <strain evidence="1 5">BIOML-A5</strain>
    </source>
</reference>
<dbReference type="SUPFAM" id="SSF81901">
    <property type="entry name" value="HCP-like"/>
    <property type="match status" value="1"/>
</dbReference>
<dbReference type="EMBL" id="SLTU01000002">
    <property type="protein sequence ID" value="TDA73145.1"/>
    <property type="molecule type" value="Genomic_DNA"/>
</dbReference>
<dbReference type="Proteomes" id="UP000347681">
    <property type="component" value="Unassembled WGS sequence"/>
</dbReference>
<evidence type="ECO:0000313" key="2">
    <source>
        <dbReference type="EMBL" id="QJR75455.1"/>
    </source>
</evidence>
<dbReference type="EMBL" id="VVZB01000010">
    <property type="protein sequence ID" value="KAA5381123.1"/>
    <property type="molecule type" value="Genomic_DNA"/>
</dbReference>
<dbReference type="SMART" id="SM00671">
    <property type="entry name" value="SEL1"/>
    <property type="match status" value="1"/>
</dbReference>
<evidence type="ECO:0000313" key="1">
    <source>
        <dbReference type="EMBL" id="KAA5381123.1"/>
    </source>
</evidence>
<name>A0A1Y3Z3W1_9BACT</name>
<dbReference type="InterPro" id="IPR011990">
    <property type="entry name" value="TPR-like_helical_dom_sf"/>
</dbReference>
<organism evidence="3 4">
    <name type="scientific">Phocaeicola dorei</name>
    <dbReference type="NCBI Taxonomy" id="357276"/>
    <lineage>
        <taxon>Bacteria</taxon>
        <taxon>Pseudomonadati</taxon>
        <taxon>Bacteroidota</taxon>
        <taxon>Bacteroidia</taxon>
        <taxon>Bacteroidales</taxon>
        <taxon>Bacteroidaceae</taxon>
        <taxon>Phocaeicola</taxon>
    </lineage>
</organism>
<dbReference type="InterPro" id="IPR006597">
    <property type="entry name" value="Sel1-like"/>
</dbReference>
<dbReference type="EMBL" id="CP046176">
    <property type="protein sequence ID" value="QJR75455.1"/>
    <property type="molecule type" value="Genomic_DNA"/>
</dbReference>
<dbReference type="Gene3D" id="1.25.40.10">
    <property type="entry name" value="Tetratricopeptide repeat domain"/>
    <property type="match status" value="1"/>
</dbReference>
<dbReference type="AlphaFoldDB" id="A0A1Y3Z3W1"/>
<evidence type="ECO:0000313" key="4">
    <source>
        <dbReference type="Proteomes" id="UP000294527"/>
    </source>
</evidence>
<evidence type="ECO:0000313" key="3">
    <source>
        <dbReference type="EMBL" id="TDA73145.1"/>
    </source>
</evidence>
<reference evidence="2 6" key="3">
    <citation type="submission" date="2019-11" db="EMBL/GenBank/DDBJ databases">
        <title>Complete genome sequence of Bacteroides dorei DSM 17855.</title>
        <authorList>
            <person name="Russell J.T."/>
        </authorList>
    </citation>
    <scope>NUCLEOTIDE SEQUENCE [LARGE SCALE GENOMIC DNA]</scope>
    <source>
        <strain evidence="2 6">DSM 17855</strain>
    </source>
</reference>
<dbReference type="Proteomes" id="UP000500949">
    <property type="component" value="Chromosome"/>
</dbReference>
<sequence length="78" mass="8822">MGSYKFILIWFGGTPLNEYRGVSLLVFMSQLEIPYAMYLLGKAHENGLWGVSKDKDEAIRLYRESANLGCTAAMLFQP</sequence>
<accession>A0A1Y3Z3W1</accession>
<dbReference type="Pfam" id="PF08238">
    <property type="entry name" value="Sel1"/>
    <property type="match status" value="1"/>
</dbReference>
<dbReference type="Proteomes" id="UP000294527">
    <property type="component" value="Unassembled WGS sequence"/>
</dbReference>
<proteinExistence type="predicted"/>
<protein>
    <submittedName>
        <fullName evidence="1">SEL1-like repeat protein</fullName>
    </submittedName>
</protein>
<gene>
    <name evidence="3" type="ORF">E1I98_17275</name>
    <name evidence="1" type="ORF">F2Y61_16550</name>
    <name evidence="2" type="ORF">GKD17_03190</name>
</gene>
<evidence type="ECO:0000313" key="6">
    <source>
        <dbReference type="Proteomes" id="UP000500949"/>
    </source>
</evidence>
<evidence type="ECO:0000313" key="5">
    <source>
        <dbReference type="Proteomes" id="UP000347681"/>
    </source>
</evidence>
<reference evidence="3 4" key="2">
    <citation type="journal article" date="2019" name="Nat. Microbiol.">
        <title>Genomic variation and strain-specific functional adaptation in the human gut microbiome during early life.</title>
        <authorList>
            <person name="Vatanen T."/>
            <person name="Plichta D.R."/>
            <person name="Somani J."/>
            <person name="Munch P.C."/>
            <person name="Arthur T.D."/>
            <person name="Hall A.B."/>
            <person name="Rudolf S."/>
            <person name="Oakeley E.J."/>
            <person name="Ke X."/>
            <person name="Young R.A."/>
            <person name="Haiser H.J."/>
            <person name="Kolde R."/>
            <person name="Yassour M."/>
            <person name="Luopajarvi K."/>
            <person name="Siljander H."/>
            <person name="Virtanen S.M."/>
            <person name="Ilonen J."/>
            <person name="Uibo R."/>
            <person name="Tillmann V."/>
            <person name="Mokurov S."/>
            <person name="Dorshakova N."/>
            <person name="Porter J.A."/>
            <person name="McHardy A.C."/>
            <person name="Lahdesmaki H."/>
            <person name="Vlamakis H."/>
            <person name="Huttenhower C."/>
            <person name="Knip M."/>
            <person name="Xavier R.J."/>
        </authorList>
    </citation>
    <scope>NUCLEOTIDE SEQUENCE [LARGE SCALE GENOMIC DNA]</scope>
    <source>
        <strain evidence="3 4">RJX1047</strain>
    </source>
</reference>